<evidence type="ECO:0000313" key="8">
    <source>
        <dbReference type="Proteomes" id="UP001549097"/>
    </source>
</evidence>
<feature type="transmembrane region" description="Helical" evidence="5">
    <location>
        <begin position="92"/>
        <end position="115"/>
    </location>
</feature>
<keyword evidence="8" id="KW-1185">Reference proteome</keyword>
<dbReference type="RefSeq" id="WP_198767390.1">
    <property type="nucleotide sequence ID" value="NZ_JAEACF010000001.1"/>
</dbReference>
<evidence type="ECO:0000256" key="5">
    <source>
        <dbReference type="SAM" id="Phobius"/>
    </source>
</evidence>
<evidence type="ECO:0000256" key="4">
    <source>
        <dbReference type="ARBA" id="ARBA00023136"/>
    </source>
</evidence>
<evidence type="ECO:0000256" key="2">
    <source>
        <dbReference type="ARBA" id="ARBA00022692"/>
    </source>
</evidence>
<dbReference type="Proteomes" id="UP001549097">
    <property type="component" value="Unassembled WGS sequence"/>
</dbReference>
<accession>A0ABV2LLB1</accession>
<comment type="subcellular location">
    <subcellularLocation>
        <location evidence="1">Membrane</location>
        <topology evidence="1">Multi-pass membrane protein</topology>
    </subcellularLocation>
</comment>
<comment type="caution">
    <text evidence="7">The sequence shown here is derived from an EMBL/GenBank/DDBJ whole genome shotgun (WGS) entry which is preliminary data.</text>
</comment>
<protein>
    <submittedName>
        <fullName evidence="7">ABC-2 type transport system permease protein</fullName>
    </submittedName>
</protein>
<feature type="transmembrane region" description="Helical" evidence="5">
    <location>
        <begin position="21"/>
        <end position="40"/>
    </location>
</feature>
<dbReference type="PANTHER" id="PTHR43471:SF1">
    <property type="entry name" value="ABC TRANSPORTER PERMEASE PROTEIN NOSY-RELATED"/>
    <property type="match status" value="1"/>
</dbReference>
<name>A0ABV2LLB1_9BACL</name>
<reference evidence="7 8" key="1">
    <citation type="submission" date="2024-06" db="EMBL/GenBank/DDBJ databases">
        <title>Genomic Encyclopedia of Type Strains, Phase IV (KMG-IV): sequencing the most valuable type-strain genomes for metagenomic binning, comparative biology and taxonomic classification.</title>
        <authorList>
            <person name="Goeker M."/>
        </authorList>
    </citation>
    <scope>NUCLEOTIDE SEQUENCE [LARGE SCALE GENOMIC DNA]</scope>
    <source>
        <strain evidence="7 8">DSM 100124</strain>
    </source>
</reference>
<gene>
    <name evidence="7" type="ORF">ABID52_001878</name>
</gene>
<feature type="transmembrane region" description="Helical" evidence="5">
    <location>
        <begin position="211"/>
        <end position="229"/>
    </location>
</feature>
<evidence type="ECO:0000259" key="6">
    <source>
        <dbReference type="Pfam" id="PF12698"/>
    </source>
</evidence>
<sequence length="235" mass="26542">MTFSLKRINAIFIKDWKDLQRNSYILFTVALPLFFAAWIGRMGEDSPYMFSFPINLALVISGAFIQAAMVAEEKEKNTLRGLLLSPASTIEILIGKSALSVVMTILVVVLSIILLDYNVPSLPFFALSILLGILFYIAVGTILGLISRTVMETSIIGMPVLFIFGMGSMFRPMIENESILNVMDILPNEQLTFIWISLEKQNAFLHSWDHFALLLLWTFISFVVTAMIYKKRKVD</sequence>
<feature type="transmembrane region" description="Helical" evidence="5">
    <location>
        <begin position="155"/>
        <end position="174"/>
    </location>
</feature>
<evidence type="ECO:0000256" key="1">
    <source>
        <dbReference type="ARBA" id="ARBA00004141"/>
    </source>
</evidence>
<dbReference type="Pfam" id="PF12698">
    <property type="entry name" value="ABC2_membrane_3"/>
    <property type="match status" value="1"/>
</dbReference>
<feature type="domain" description="ABC-2 type transporter transmembrane" evidence="6">
    <location>
        <begin position="56"/>
        <end position="225"/>
    </location>
</feature>
<keyword evidence="4 5" id="KW-0472">Membrane</keyword>
<evidence type="ECO:0000313" key="7">
    <source>
        <dbReference type="EMBL" id="MET3728297.1"/>
    </source>
</evidence>
<feature type="transmembrane region" description="Helical" evidence="5">
    <location>
        <begin position="52"/>
        <end position="71"/>
    </location>
</feature>
<proteinExistence type="predicted"/>
<dbReference type="PANTHER" id="PTHR43471">
    <property type="entry name" value="ABC TRANSPORTER PERMEASE"/>
    <property type="match status" value="1"/>
</dbReference>
<keyword evidence="3 5" id="KW-1133">Transmembrane helix</keyword>
<organism evidence="7 8">
    <name type="scientific">Fictibacillus halophilus</name>
    <dbReference type="NCBI Taxonomy" id="1610490"/>
    <lineage>
        <taxon>Bacteria</taxon>
        <taxon>Bacillati</taxon>
        <taxon>Bacillota</taxon>
        <taxon>Bacilli</taxon>
        <taxon>Bacillales</taxon>
        <taxon>Fictibacillaceae</taxon>
        <taxon>Fictibacillus</taxon>
    </lineage>
</organism>
<keyword evidence="2 5" id="KW-0812">Transmembrane</keyword>
<evidence type="ECO:0000256" key="3">
    <source>
        <dbReference type="ARBA" id="ARBA00022989"/>
    </source>
</evidence>
<dbReference type="InterPro" id="IPR013525">
    <property type="entry name" value="ABC2_TM"/>
</dbReference>
<feature type="transmembrane region" description="Helical" evidence="5">
    <location>
        <begin position="121"/>
        <end position="143"/>
    </location>
</feature>
<dbReference type="EMBL" id="JBEPMP010000001">
    <property type="protein sequence ID" value="MET3728297.1"/>
    <property type="molecule type" value="Genomic_DNA"/>
</dbReference>